<dbReference type="Proteomes" id="UP000095287">
    <property type="component" value="Unplaced"/>
</dbReference>
<evidence type="ECO:0000313" key="1">
    <source>
        <dbReference type="Proteomes" id="UP000095287"/>
    </source>
</evidence>
<organism evidence="1 2">
    <name type="scientific">Steinernema glaseri</name>
    <dbReference type="NCBI Taxonomy" id="37863"/>
    <lineage>
        <taxon>Eukaryota</taxon>
        <taxon>Metazoa</taxon>
        <taxon>Ecdysozoa</taxon>
        <taxon>Nematoda</taxon>
        <taxon>Chromadorea</taxon>
        <taxon>Rhabditida</taxon>
        <taxon>Tylenchina</taxon>
        <taxon>Panagrolaimomorpha</taxon>
        <taxon>Strongyloidoidea</taxon>
        <taxon>Steinernematidae</taxon>
        <taxon>Steinernema</taxon>
    </lineage>
</organism>
<dbReference type="WBParaSite" id="L893_g1057.t1">
    <property type="protein sequence ID" value="L893_g1057.t1"/>
    <property type="gene ID" value="L893_g1057"/>
</dbReference>
<name>A0A1I7XXD0_9BILA</name>
<protein>
    <submittedName>
        <fullName evidence="2">DPPIV_N domain-containing protein</fullName>
    </submittedName>
</protein>
<sequence>MKLTKVNFPKGLNPNSCFAVKDGWLFYRLADEWGWEYRLYNLSTGEEKPFVTGLEGRALWMFCVDGRLHVVYHLPDPKFNTYFTYCVVELDFDEGNIESAKVVRKKSWQQG</sequence>
<proteinExistence type="predicted"/>
<reference evidence="2" key="1">
    <citation type="submission" date="2016-11" db="UniProtKB">
        <authorList>
            <consortium name="WormBaseParasite"/>
        </authorList>
    </citation>
    <scope>IDENTIFICATION</scope>
</reference>
<evidence type="ECO:0000313" key="2">
    <source>
        <dbReference type="WBParaSite" id="L893_g1057.t1"/>
    </source>
</evidence>
<accession>A0A1I7XXD0</accession>
<keyword evidence="1" id="KW-1185">Reference proteome</keyword>
<dbReference type="AlphaFoldDB" id="A0A1I7XXD0"/>